<gene>
    <name evidence="2" type="ORF">SELO1098_LOCUS11637</name>
</gene>
<accession>A0A7S3H252</accession>
<organism evidence="2">
    <name type="scientific">Spumella elongata</name>
    <dbReference type="NCBI Taxonomy" id="89044"/>
    <lineage>
        <taxon>Eukaryota</taxon>
        <taxon>Sar</taxon>
        <taxon>Stramenopiles</taxon>
        <taxon>Ochrophyta</taxon>
        <taxon>Chrysophyceae</taxon>
        <taxon>Chromulinales</taxon>
        <taxon>Chromulinaceae</taxon>
        <taxon>Spumella</taxon>
    </lineage>
</organism>
<reference evidence="2" key="1">
    <citation type="submission" date="2021-01" db="EMBL/GenBank/DDBJ databases">
        <authorList>
            <person name="Corre E."/>
            <person name="Pelletier E."/>
            <person name="Niang G."/>
            <person name="Scheremetjew M."/>
            <person name="Finn R."/>
            <person name="Kale V."/>
            <person name="Holt S."/>
            <person name="Cochrane G."/>
            <person name="Meng A."/>
            <person name="Brown T."/>
            <person name="Cohen L."/>
        </authorList>
    </citation>
    <scope>NUCLEOTIDE SEQUENCE</scope>
    <source>
        <strain evidence="2">CCAP 955/1</strain>
    </source>
</reference>
<feature type="coiled-coil region" evidence="1">
    <location>
        <begin position="117"/>
        <end position="183"/>
    </location>
</feature>
<protein>
    <submittedName>
        <fullName evidence="2">Uncharacterized protein</fullName>
    </submittedName>
</protein>
<evidence type="ECO:0000256" key="1">
    <source>
        <dbReference type="SAM" id="Coils"/>
    </source>
</evidence>
<proteinExistence type="predicted"/>
<evidence type="ECO:0000313" key="2">
    <source>
        <dbReference type="EMBL" id="CAE0282803.1"/>
    </source>
</evidence>
<dbReference type="EMBL" id="HBIC01023294">
    <property type="protein sequence ID" value="CAE0282803.1"/>
    <property type="molecule type" value="Transcribed_RNA"/>
</dbReference>
<dbReference type="AlphaFoldDB" id="A0A7S3H252"/>
<name>A0A7S3H252_9STRA</name>
<sequence>MHTIEESDAGKEAVTQAVEVLKTFYGGAAFLQKAAYVPPNSDREGKTVADRAPEVFDEDYKGSQEASKGIIGLLNVILSDFGRTETTVGEAEKDAQTAFKKFEGETKTSISDKEALVKTKEGEVEKVQQAIVDAKDAIKSATDLKATSLQELEKLSAMCVDGTESYAERKEQREKEIAALKEAITILDEWKD</sequence>
<keyword evidence="1" id="KW-0175">Coiled coil</keyword>